<dbReference type="OrthoDB" id="1931516at2"/>
<name>A0A0J8G3G9_CLOCY</name>
<sequence>MKVVIRNKSINLSIPVPMFILTSGVRLTKFIQKCLNNSNMKDESAQKANEILNALDMDMIAYALKELKGYKGLTLVEVEGKDGSYVLVKV</sequence>
<gene>
    <name evidence="1" type="ORF">CLCY_4c02290</name>
</gene>
<keyword evidence="2" id="KW-1185">Reference proteome</keyword>
<dbReference type="RefSeq" id="WP_048570339.1">
    <property type="nucleotide sequence ID" value="NZ_LFVU01000024.1"/>
</dbReference>
<proteinExistence type="predicted"/>
<dbReference type="PATRIC" id="fig|1121307.3.peg.1885"/>
<dbReference type="AlphaFoldDB" id="A0A0J8G3G9"/>
<reference evidence="1 2" key="1">
    <citation type="submission" date="2015-06" db="EMBL/GenBank/DDBJ databases">
        <title>Draft genome sequence of the purine-degrading Clostridium cylindrosporum HC-1 (DSM 605).</title>
        <authorList>
            <person name="Poehlein A."/>
            <person name="Schiel-Bengelsdorf B."/>
            <person name="Bengelsdorf F."/>
            <person name="Daniel R."/>
            <person name="Duerre P."/>
        </authorList>
    </citation>
    <scope>NUCLEOTIDE SEQUENCE [LARGE SCALE GENOMIC DNA]</scope>
    <source>
        <strain evidence="1 2">DSM 605</strain>
    </source>
</reference>
<accession>A0A0J8G3G9</accession>
<dbReference type="Proteomes" id="UP000036756">
    <property type="component" value="Unassembled WGS sequence"/>
</dbReference>
<protein>
    <submittedName>
        <fullName evidence="1">Uncharacterized protein</fullName>
    </submittedName>
</protein>
<organism evidence="1 2">
    <name type="scientific">Clostridium cylindrosporum DSM 605</name>
    <dbReference type="NCBI Taxonomy" id="1121307"/>
    <lineage>
        <taxon>Bacteria</taxon>
        <taxon>Bacillati</taxon>
        <taxon>Bacillota</taxon>
        <taxon>Clostridia</taxon>
        <taxon>Eubacteriales</taxon>
        <taxon>Clostridiaceae</taxon>
        <taxon>Clostridium</taxon>
    </lineage>
</organism>
<dbReference type="EMBL" id="LFVU01000024">
    <property type="protein sequence ID" value="KMT22256.1"/>
    <property type="molecule type" value="Genomic_DNA"/>
</dbReference>
<evidence type="ECO:0000313" key="2">
    <source>
        <dbReference type="Proteomes" id="UP000036756"/>
    </source>
</evidence>
<dbReference type="STRING" id="1121307.CLCY_4c02290"/>
<evidence type="ECO:0000313" key="1">
    <source>
        <dbReference type="EMBL" id="KMT22256.1"/>
    </source>
</evidence>
<comment type="caution">
    <text evidence="1">The sequence shown here is derived from an EMBL/GenBank/DDBJ whole genome shotgun (WGS) entry which is preliminary data.</text>
</comment>